<dbReference type="EMBL" id="KL198017">
    <property type="protein sequence ID" value="KDQ20660.1"/>
    <property type="molecule type" value="Genomic_DNA"/>
</dbReference>
<reference evidence="8" key="1">
    <citation type="journal article" date="2014" name="Proc. Natl. Acad. Sci. U.S.A.">
        <title>Extensive sampling of basidiomycete genomes demonstrates inadequacy of the white-rot/brown-rot paradigm for wood decay fungi.</title>
        <authorList>
            <person name="Riley R."/>
            <person name="Salamov A.A."/>
            <person name="Brown D.W."/>
            <person name="Nagy L.G."/>
            <person name="Floudas D."/>
            <person name="Held B.W."/>
            <person name="Levasseur A."/>
            <person name="Lombard V."/>
            <person name="Morin E."/>
            <person name="Otillar R."/>
            <person name="Lindquist E.A."/>
            <person name="Sun H."/>
            <person name="LaButti K.M."/>
            <person name="Schmutz J."/>
            <person name="Jabbour D."/>
            <person name="Luo H."/>
            <person name="Baker S.E."/>
            <person name="Pisabarro A.G."/>
            <person name="Walton J.D."/>
            <person name="Blanchette R.A."/>
            <person name="Henrissat B."/>
            <person name="Martin F."/>
            <person name="Cullen D."/>
            <person name="Hibbett D.S."/>
            <person name="Grigoriev I.V."/>
        </authorList>
    </citation>
    <scope>NUCLEOTIDE SEQUENCE [LARGE SCALE GENOMIC DNA]</scope>
    <source>
        <strain evidence="8">FD-172 SS1</strain>
    </source>
</reference>
<dbReference type="AlphaFoldDB" id="A0A067N126"/>
<dbReference type="InParanoid" id="A0A067N126"/>
<sequence>MPHAEYLSFSTIRGLCTLDALYKLTFAFVFGATLWVTFIAGFIALATLPRRQFGSLQARTTPVLFKICTVSSVSLLAIWVWKHPEVLERASEPTHSEVAQAYALAASAVFSGFNLTYVLPNSRRVMFARHKLEREERKSYTDPGVSPRMKDLSKQFAMWHTINSLASIGLVVCILFHGLWLSNFGLGPSASN</sequence>
<evidence type="ECO:0000256" key="2">
    <source>
        <dbReference type="ARBA" id="ARBA00022692"/>
    </source>
</evidence>
<evidence type="ECO:0000256" key="4">
    <source>
        <dbReference type="ARBA" id="ARBA00023136"/>
    </source>
</evidence>
<feature type="transmembrane region" description="Helical" evidence="5">
    <location>
        <begin position="156"/>
        <end position="180"/>
    </location>
</feature>
<evidence type="ECO:0000313" key="8">
    <source>
        <dbReference type="Proteomes" id="UP000027195"/>
    </source>
</evidence>
<dbReference type="Proteomes" id="UP000027195">
    <property type="component" value="Unassembled WGS sequence"/>
</dbReference>
<comment type="subcellular location">
    <subcellularLocation>
        <location evidence="1">Membrane</location>
    </subcellularLocation>
</comment>
<evidence type="ECO:0000313" key="7">
    <source>
        <dbReference type="EMBL" id="KDQ20660.1"/>
    </source>
</evidence>
<dbReference type="InterPro" id="IPR025423">
    <property type="entry name" value="TMEM205-like"/>
</dbReference>
<feature type="domain" description="TMEM205-like" evidence="6">
    <location>
        <begin position="24"/>
        <end position="131"/>
    </location>
</feature>
<dbReference type="OrthoDB" id="1641132at2759"/>
<dbReference type="InterPro" id="IPR053009">
    <property type="entry name" value="Xanthocillin_Biosynth-Assoc"/>
</dbReference>
<evidence type="ECO:0000256" key="5">
    <source>
        <dbReference type="SAM" id="Phobius"/>
    </source>
</evidence>
<dbReference type="PANTHER" id="PTHR23241:SF102">
    <property type="entry name" value="LD23009P"/>
    <property type="match status" value="1"/>
</dbReference>
<feature type="transmembrane region" description="Helical" evidence="5">
    <location>
        <begin position="101"/>
        <end position="119"/>
    </location>
</feature>
<name>A0A067N126_BOTB1</name>
<organism evidence="7 8">
    <name type="scientific">Botryobasidium botryosum (strain FD-172 SS1)</name>
    <dbReference type="NCBI Taxonomy" id="930990"/>
    <lineage>
        <taxon>Eukaryota</taxon>
        <taxon>Fungi</taxon>
        <taxon>Dikarya</taxon>
        <taxon>Basidiomycota</taxon>
        <taxon>Agaricomycotina</taxon>
        <taxon>Agaricomycetes</taxon>
        <taxon>Cantharellales</taxon>
        <taxon>Botryobasidiaceae</taxon>
        <taxon>Botryobasidium</taxon>
    </lineage>
</organism>
<proteinExistence type="predicted"/>
<keyword evidence="8" id="KW-1185">Reference proteome</keyword>
<dbReference type="GO" id="GO:0016020">
    <property type="term" value="C:membrane"/>
    <property type="evidence" value="ECO:0007669"/>
    <property type="project" value="UniProtKB-SubCell"/>
</dbReference>
<evidence type="ECO:0000256" key="1">
    <source>
        <dbReference type="ARBA" id="ARBA00004370"/>
    </source>
</evidence>
<keyword evidence="2 5" id="KW-0812">Transmembrane</keyword>
<keyword evidence="3 5" id="KW-1133">Transmembrane helix</keyword>
<accession>A0A067N126</accession>
<evidence type="ECO:0000256" key="3">
    <source>
        <dbReference type="ARBA" id="ARBA00022989"/>
    </source>
</evidence>
<dbReference type="PANTHER" id="PTHR23241">
    <property type="entry name" value="LATE EMBRYOGENESIS ABUNDANT PLANTS LEA-RELATED"/>
    <property type="match status" value="1"/>
</dbReference>
<gene>
    <name evidence="7" type="ORF">BOTBODRAFT_314692</name>
</gene>
<feature type="transmembrane region" description="Helical" evidence="5">
    <location>
        <begin position="20"/>
        <end position="43"/>
    </location>
</feature>
<feature type="transmembrane region" description="Helical" evidence="5">
    <location>
        <begin position="63"/>
        <end position="81"/>
    </location>
</feature>
<dbReference type="Pfam" id="PF13664">
    <property type="entry name" value="DUF4149"/>
    <property type="match status" value="1"/>
</dbReference>
<keyword evidence="4 5" id="KW-0472">Membrane</keyword>
<protein>
    <recommendedName>
        <fullName evidence="6">TMEM205-like domain-containing protein</fullName>
    </recommendedName>
</protein>
<evidence type="ECO:0000259" key="6">
    <source>
        <dbReference type="Pfam" id="PF13664"/>
    </source>
</evidence>
<dbReference type="HOGENOM" id="CLU_094297_0_0_1"/>